<keyword evidence="8" id="KW-1185">Reference proteome</keyword>
<dbReference type="SMART" id="SM01388">
    <property type="entry name" value="Mob1_phocein"/>
    <property type="match status" value="1"/>
</dbReference>
<feature type="domain" description="RRM" evidence="6">
    <location>
        <begin position="24"/>
        <end position="104"/>
    </location>
</feature>
<feature type="compositionally biased region" description="Low complexity" evidence="5">
    <location>
        <begin position="564"/>
        <end position="579"/>
    </location>
</feature>
<keyword evidence="3" id="KW-0479">Metal-binding</keyword>
<evidence type="ECO:0000259" key="6">
    <source>
        <dbReference type="PROSITE" id="PS50102"/>
    </source>
</evidence>
<evidence type="ECO:0000256" key="2">
    <source>
        <dbReference type="ARBA" id="ARBA00022884"/>
    </source>
</evidence>
<evidence type="ECO:0000256" key="4">
    <source>
        <dbReference type="PROSITE-ProRule" id="PRU00176"/>
    </source>
</evidence>
<feature type="domain" description="RRM" evidence="6">
    <location>
        <begin position="124"/>
        <end position="201"/>
    </location>
</feature>
<feature type="binding site" evidence="3">
    <location>
        <position position="697"/>
    </location>
    <ligand>
        <name>Zn(2+)</name>
        <dbReference type="ChEBI" id="CHEBI:29105"/>
    </ligand>
</feature>
<name>A0AAD9QVW5_ACRCE</name>
<feature type="region of interest" description="Disordered" evidence="5">
    <location>
        <begin position="271"/>
        <end position="309"/>
    </location>
</feature>
<keyword evidence="1" id="KW-0677">Repeat</keyword>
<dbReference type="Proteomes" id="UP001249851">
    <property type="component" value="Unassembled WGS sequence"/>
</dbReference>
<dbReference type="InterPro" id="IPR012677">
    <property type="entry name" value="Nucleotide-bd_a/b_plait_sf"/>
</dbReference>
<dbReference type="EMBL" id="JARQWQ010000012">
    <property type="protein sequence ID" value="KAK2568365.1"/>
    <property type="molecule type" value="Genomic_DNA"/>
</dbReference>
<reference evidence="7" key="2">
    <citation type="journal article" date="2023" name="Science">
        <title>Genomic signatures of disease resistance in endangered staghorn corals.</title>
        <authorList>
            <person name="Vollmer S.V."/>
            <person name="Selwyn J.D."/>
            <person name="Despard B.A."/>
            <person name="Roesel C.L."/>
        </authorList>
    </citation>
    <scope>NUCLEOTIDE SEQUENCE</scope>
    <source>
        <strain evidence="7">K2</strain>
    </source>
</reference>
<feature type="compositionally biased region" description="Low complexity" evidence="5">
    <location>
        <begin position="480"/>
        <end position="490"/>
    </location>
</feature>
<dbReference type="PROSITE" id="PS50102">
    <property type="entry name" value="RRM"/>
    <property type="match status" value="3"/>
</dbReference>
<evidence type="ECO:0000313" key="7">
    <source>
        <dbReference type="EMBL" id="KAK2568365.1"/>
    </source>
</evidence>
<dbReference type="Gene3D" id="1.20.140.30">
    <property type="entry name" value="MOB kinase activator"/>
    <property type="match status" value="1"/>
</dbReference>
<evidence type="ECO:0000256" key="5">
    <source>
        <dbReference type="SAM" id="MobiDB-lite"/>
    </source>
</evidence>
<sequence>MTTLDSESPESNSDNMNDDPREEFVVRARGLPWSATAESVAEFFSDCNIRGGAKNGIHFTYSSEGRPSGECFVELVSLEDMENALAKSNNFLGKRYVEVFESKAGEMEWTCKRMGQPQDRGNEAVVRLRGLPFQVSKEEIAQFFTGLEIVPNGITITLDEDGRTTGDAFVEFASPELASQAMKKNKESIGHRYIEIFKSSKADIKYVSKPKLKPLMSTRPGPYDRSPGGFGGGRGRFGGVVAGDGRRFRGRGGPVFGGGYGGDYNGYGGGRGGSGRGGRGGRGMGGRGGFRNQGRSGGGGNFGSMSSTGHTVHMRGLPFAAKESDVKQFFMPLNPVNIWMEYSGGSFSGQVDVDFASHEDAQAAMLKNKQSMGHRYIELFLRSQPDMEDVSGRGDNFSRNNFGSGNFGGNFNAGDNYRNFGGAGSSFGGNQTNIGGFGGQANQSSGFNSPQPQQQQQQQQQQSNFSNQMGVGGGGGSFGNQGNSFSSNAGAFNAGPSPGGGNYSAQSSYGQTTGFSGSGFGGQMSSGLSTGMTTAMNTGMNTGSYAAQASAYSNPTQQSTPFNQQQQQQQQQQQAAYGDASAYGASASASYFANMQTPIKQEPQSAGTAGMVSYPGYHGGRSTKTFKPKKNIPEGTHQYDLMKQAAATLGSGNLRLAVMLPEGEDLNEWVAVNTVDFFNQINMLYGTITEFCTVESCAVMSAGPKKSSSCINFPICDFLVPSENNVMGNLLHNTDKIEKVILTDMNIIGQMERPLKNPSSALHPNILTTS</sequence>
<feature type="region of interest" description="Disordered" evidence="5">
    <location>
        <begin position="549"/>
        <end position="579"/>
    </location>
</feature>
<dbReference type="InterPro" id="IPR036703">
    <property type="entry name" value="MOB_kinase_act_sf"/>
</dbReference>
<keyword evidence="3" id="KW-0862">Zinc</keyword>
<keyword evidence="2 4" id="KW-0694">RNA-binding</keyword>
<feature type="region of interest" description="Disordered" evidence="5">
    <location>
        <begin position="1"/>
        <end position="22"/>
    </location>
</feature>
<dbReference type="InterPro" id="IPR050666">
    <property type="entry name" value="ESRP"/>
</dbReference>
<feature type="binding site" evidence="3">
    <location>
        <position position="692"/>
    </location>
    <ligand>
        <name>Zn(2+)</name>
        <dbReference type="ChEBI" id="CHEBI:29105"/>
    </ligand>
</feature>
<dbReference type="GO" id="GO:1990904">
    <property type="term" value="C:ribonucleoprotein complex"/>
    <property type="evidence" value="ECO:0007669"/>
    <property type="project" value="UniProtKB-KW"/>
</dbReference>
<comment type="caution">
    <text evidence="7">The sequence shown here is derived from an EMBL/GenBank/DDBJ whole genome shotgun (WGS) entry which is preliminary data.</text>
</comment>
<feature type="compositionally biased region" description="Low complexity" evidence="5">
    <location>
        <begin position="431"/>
        <end position="469"/>
    </location>
</feature>
<reference evidence="7" key="1">
    <citation type="journal article" date="2023" name="G3 (Bethesda)">
        <title>Whole genome assembly and annotation of the endangered Caribbean coral Acropora cervicornis.</title>
        <authorList>
            <person name="Selwyn J.D."/>
            <person name="Vollmer S.V."/>
        </authorList>
    </citation>
    <scope>NUCLEOTIDE SEQUENCE</scope>
    <source>
        <strain evidence="7">K2</strain>
    </source>
</reference>
<dbReference type="CDD" id="cd12504">
    <property type="entry name" value="RRM2_hnRNPH_CRSF1_like"/>
    <property type="match status" value="1"/>
</dbReference>
<feature type="compositionally biased region" description="Gly residues" evidence="5">
    <location>
        <begin position="470"/>
        <end position="479"/>
    </location>
</feature>
<dbReference type="SMART" id="SM00360">
    <property type="entry name" value="RRM"/>
    <property type="match status" value="3"/>
</dbReference>
<dbReference type="PANTHER" id="PTHR13976">
    <property type="entry name" value="HETEROGENEOUS NUCLEAR RIBONUCLEOPROTEIN-RELATED"/>
    <property type="match status" value="1"/>
</dbReference>
<proteinExistence type="predicted"/>
<keyword evidence="7" id="KW-0687">Ribonucleoprotein</keyword>
<dbReference type="AlphaFoldDB" id="A0AAD9QVW5"/>
<feature type="domain" description="RRM" evidence="6">
    <location>
        <begin position="310"/>
        <end position="384"/>
    </location>
</feature>
<dbReference type="Pfam" id="PF03637">
    <property type="entry name" value="Mob1_phocein"/>
    <property type="match status" value="1"/>
</dbReference>
<feature type="compositionally biased region" description="Polar residues" evidence="5">
    <location>
        <begin position="549"/>
        <end position="563"/>
    </location>
</feature>
<dbReference type="InterPro" id="IPR005301">
    <property type="entry name" value="MOB_kinase_act_fam"/>
</dbReference>
<dbReference type="GO" id="GO:0003723">
    <property type="term" value="F:RNA binding"/>
    <property type="evidence" value="ECO:0007669"/>
    <property type="project" value="UniProtKB-UniRule"/>
</dbReference>
<accession>A0AAD9QVW5</accession>
<dbReference type="InterPro" id="IPR000504">
    <property type="entry name" value="RRM_dom"/>
</dbReference>
<evidence type="ECO:0000313" key="8">
    <source>
        <dbReference type="Proteomes" id="UP001249851"/>
    </source>
</evidence>
<feature type="compositionally biased region" description="Gly residues" evidence="5">
    <location>
        <begin position="271"/>
        <end position="302"/>
    </location>
</feature>
<evidence type="ECO:0000256" key="1">
    <source>
        <dbReference type="ARBA" id="ARBA00022737"/>
    </source>
</evidence>
<dbReference type="InterPro" id="IPR035979">
    <property type="entry name" value="RBD_domain_sf"/>
</dbReference>
<protein>
    <submittedName>
        <fullName evidence="7">Heterogeneous nuclear ribonucleoprotein F</fullName>
    </submittedName>
</protein>
<feature type="region of interest" description="Disordered" evidence="5">
    <location>
        <begin position="213"/>
        <end position="235"/>
    </location>
</feature>
<evidence type="ECO:0000256" key="3">
    <source>
        <dbReference type="PIRSR" id="PIRSR605301-1"/>
    </source>
</evidence>
<dbReference type="SUPFAM" id="SSF101152">
    <property type="entry name" value="Mob1/phocein"/>
    <property type="match status" value="1"/>
</dbReference>
<gene>
    <name evidence="7" type="ORF">P5673_007387</name>
</gene>
<dbReference type="Gene3D" id="3.30.70.330">
    <property type="match status" value="3"/>
</dbReference>
<dbReference type="CDD" id="cd12503">
    <property type="entry name" value="RRM1_hnRNPH_GRSF1_like"/>
    <property type="match status" value="1"/>
</dbReference>
<organism evidence="7 8">
    <name type="scientific">Acropora cervicornis</name>
    <name type="common">Staghorn coral</name>
    <dbReference type="NCBI Taxonomy" id="6130"/>
    <lineage>
        <taxon>Eukaryota</taxon>
        <taxon>Metazoa</taxon>
        <taxon>Cnidaria</taxon>
        <taxon>Anthozoa</taxon>
        <taxon>Hexacorallia</taxon>
        <taxon>Scleractinia</taxon>
        <taxon>Astrocoeniina</taxon>
        <taxon>Acroporidae</taxon>
        <taxon>Acropora</taxon>
    </lineage>
</organism>
<feature type="compositionally biased region" description="Polar residues" evidence="5">
    <location>
        <begin position="1"/>
        <end position="15"/>
    </location>
</feature>
<feature type="region of interest" description="Disordered" evidence="5">
    <location>
        <begin position="431"/>
        <end position="493"/>
    </location>
</feature>
<dbReference type="SUPFAM" id="SSF54928">
    <property type="entry name" value="RNA-binding domain, RBD"/>
    <property type="match status" value="3"/>
</dbReference>
<dbReference type="Pfam" id="PF00076">
    <property type="entry name" value="RRM_1"/>
    <property type="match status" value="2"/>
</dbReference>